<accession>A0A343VR23</accession>
<evidence type="ECO:0000256" key="1">
    <source>
        <dbReference type="SAM" id="MobiDB-lite"/>
    </source>
</evidence>
<keyword evidence="2" id="KW-0614">Plasmid</keyword>
<geneLocation type="plasmid" evidence="2">
    <name>pCBMA213_1</name>
</geneLocation>
<sequence length="97" mass="10412">MSDTVLYNAGIIEGALTQIHGLNQKGQDIAQGMVGQTRRLDDISSGQSTNAFNDFSASDQQLRSQTSEITQMIHRAVQSSHEDQTGVDSQFAGIISG</sequence>
<feature type="region of interest" description="Disordered" evidence="1">
    <location>
        <begin position="77"/>
        <end position="97"/>
    </location>
</feature>
<protein>
    <submittedName>
        <fullName evidence="2">Uncharacterized protein</fullName>
    </submittedName>
</protein>
<dbReference type="RefSeq" id="WP_155921818.1">
    <property type="nucleotide sequence ID" value="NZ_MF600313.1"/>
</dbReference>
<dbReference type="SUPFAM" id="SSF140453">
    <property type="entry name" value="EsxAB dimer-like"/>
    <property type="match status" value="1"/>
</dbReference>
<reference evidence="2" key="1">
    <citation type="journal article" date="2018" name="Front. Microbiol.">
        <title>Beyond the Limits: tRNA Array Units in Mycobacterium Genomes.</title>
        <authorList>
            <person name="Morgado S.M."/>
            <person name="Vicente A.C."/>
        </authorList>
    </citation>
    <scope>NUCLEOTIDE SEQUENCE</scope>
    <source>
        <strain evidence="2">CBMA 213</strain>
        <plasmid evidence="2">pCBMA213_1</plasmid>
    </source>
</reference>
<organism evidence="2">
    <name type="scientific">Mycolicibacterium sp. CBMA 213</name>
    <dbReference type="NCBI Taxonomy" id="1968788"/>
    <lineage>
        <taxon>Bacteria</taxon>
        <taxon>Bacillati</taxon>
        <taxon>Actinomycetota</taxon>
        <taxon>Actinomycetes</taxon>
        <taxon>Mycobacteriales</taxon>
        <taxon>Mycobacteriaceae</taxon>
        <taxon>Mycolicibacterium</taxon>
    </lineage>
</organism>
<dbReference type="EMBL" id="MF600313">
    <property type="protein sequence ID" value="AVN58347.1"/>
    <property type="molecule type" value="Genomic_DNA"/>
</dbReference>
<evidence type="ECO:0000313" key="2">
    <source>
        <dbReference type="EMBL" id="AVN58347.1"/>
    </source>
</evidence>
<proteinExistence type="predicted"/>
<dbReference type="InterPro" id="IPR036689">
    <property type="entry name" value="ESAT-6-like_sf"/>
</dbReference>
<dbReference type="AlphaFoldDB" id="A0A343VR23"/>
<gene>
    <name evidence="2" type="ORF">B5P44_p00052</name>
</gene>
<name>A0A343VR23_9MYCO</name>